<dbReference type="PANTHER" id="PTHR40053">
    <property type="entry name" value="SPORULATION-CONTROL PROTEIN SPO0M"/>
    <property type="match status" value="1"/>
</dbReference>
<accession>A0A0C2VHZ2</accession>
<evidence type="ECO:0000313" key="2">
    <source>
        <dbReference type="Proteomes" id="UP000031938"/>
    </source>
</evidence>
<protein>
    <submittedName>
        <fullName evidence="1">Sporulation-control protein</fullName>
    </submittedName>
</protein>
<sequence>MSLFNKALASLGIGATTVDTNLSKTVYICGEIVDGIVVIKGGNVDQTIESIYLTLITNYTRESNDRKYEDRAVVDQLQLTEPFTIKKDEIREVPFTFTMPLTTPVTAGKTKVWMKTGLDIKNAVDPTDHDCLTVQPTSLMNHVLEAMNVLGFTIRKVECEEAPYRFKSKVPFIQEFEFVPVEGPFKGILDEIEIIFFPESEKSYELLLEVDRKGKNIRSLMAEAVGFDESIVRMRIRTDELTDFSARLMKTIEQFSK</sequence>
<reference evidence="1 2" key="1">
    <citation type="submission" date="2015-01" db="EMBL/GenBank/DDBJ databases">
        <title>Genome sequencing of Jeotgalibacillus soli.</title>
        <authorList>
            <person name="Goh K.M."/>
            <person name="Chan K.-G."/>
            <person name="Yaakop A.S."/>
            <person name="Ee R."/>
            <person name="Gan H.M."/>
            <person name="Chan C.S."/>
        </authorList>
    </citation>
    <scope>NUCLEOTIDE SEQUENCE [LARGE SCALE GENOMIC DNA]</scope>
    <source>
        <strain evidence="1 2">P9</strain>
    </source>
</reference>
<dbReference type="PATRIC" id="fig|889306.3.peg.3098"/>
<dbReference type="PANTHER" id="PTHR40053:SF1">
    <property type="entry name" value="SPORULATION-CONTROL PROTEIN SPO0M"/>
    <property type="match status" value="1"/>
</dbReference>
<gene>
    <name evidence="1" type="ORF">KP78_30850</name>
</gene>
<proteinExistence type="predicted"/>
<dbReference type="OrthoDB" id="2351239at2"/>
<dbReference type="EMBL" id="JXRP01000019">
    <property type="protein sequence ID" value="KIL44121.1"/>
    <property type="molecule type" value="Genomic_DNA"/>
</dbReference>
<dbReference type="STRING" id="889306.KP78_30850"/>
<dbReference type="InterPro" id="IPR009776">
    <property type="entry name" value="Spore_0_M"/>
</dbReference>
<comment type="caution">
    <text evidence="1">The sequence shown here is derived from an EMBL/GenBank/DDBJ whole genome shotgun (WGS) entry which is preliminary data.</text>
</comment>
<dbReference type="RefSeq" id="WP_041090037.1">
    <property type="nucleotide sequence ID" value="NZ_JXRP01000019.1"/>
</dbReference>
<organism evidence="1 2">
    <name type="scientific">Jeotgalibacillus soli</name>
    <dbReference type="NCBI Taxonomy" id="889306"/>
    <lineage>
        <taxon>Bacteria</taxon>
        <taxon>Bacillati</taxon>
        <taxon>Bacillota</taxon>
        <taxon>Bacilli</taxon>
        <taxon>Bacillales</taxon>
        <taxon>Caryophanaceae</taxon>
        <taxon>Jeotgalibacillus</taxon>
    </lineage>
</organism>
<name>A0A0C2VHZ2_9BACL</name>
<dbReference type="Pfam" id="PF07070">
    <property type="entry name" value="Spo0M"/>
    <property type="match status" value="1"/>
</dbReference>
<keyword evidence="2" id="KW-1185">Reference proteome</keyword>
<dbReference type="Proteomes" id="UP000031938">
    <property type="component" value="Unassembled WGS sequence"/>
</dbReference>
<evidence type="ECO:0000313" key="1">
    <source>
        <dbReference type="EMBL" id="KIL44121.1"/>
    </source>
</evidence>
<dbReference type="AlphaFoldDB" id="A0A0C2VHZ2"/>